<keyword evidence="6 9" id="KW-0472">Membrane</keyword>
<evidence type="ECO:0000256" key="1">
    <source>
        <dbReference type="ARBA" id="ARBA00004370"/>
    </source>
</evidence>
<dbReference type="Gene3D" id="2.20.200.10">
    <property type="entry name" value="Outer membrane efflux proteins (OEP)"/>
    <property type="match status" value="1"/>
</dbReference>
<evidence type="ECO:0000256" key="7">
    <source>
        <dbReference type="ARBA" id="ARBA00023139"/>
    </source>
</evidence>
<dbReference type="InterPro" id="IPR003423">
    <property type="entry name" value="OMP_efflux"/>
</dbReference>
<accession>A0A6S7BLA2</accession>
<keyword evidence="4 9" id="KW-0812">Transmembrane</keyword>
<evidence type="ECO:0000256" key="8">
    <source>
        <dbReference type="ARBA" id="ARBA00023288"/>
    </source>
</evidence>
<protein>
    <submittedName>
        <fullName evidence="10">Outer membrane protein OprM</fullName>
    </submittedName>
</protein>
<dbReference type="Pfam" id="PF02321">
    <property type="entry name" value="OEP"/>
    <property type="match status" value="2"/>
</dbReference>
<organism evidence="10 11">
    <name type="scientific">Paraburkholderia ultramafica</name>
    <dbReference type="NCBI Taxonomy" id="1544867"/>
    <lineage>
        <taxon>Bacteria</taxon>
        <taxon>Pseudomonadati</taxon>
        <taxon>Pseudomonadota</taxon>
        <taxon>Betaproteobacteria</taxon>
        <taxon>Burkholderiales</taxon>
        <taxon>Burkholderiaceae</taxon>
        <taxon>Paraburkholderia</taxon>
    </lineage>
</organism>
<dbReference type="PANTHER" id="PTHR30203:SF20">
    <property type="entry name" value="MULTIDRUG RESISTANCE OUTER MEMBRANE PROTEIN MDTP-RELATED"/>
    <property type="match status" value="1"/>
</dbReference>
<dbReference type="Gene3D" id="1.20.1600.10">
    <property type="entry name" value="Outer membrane efflux proteins (OEP)"/>
    <property type="match status" value="1"/>
</dbReference>
<name>A0A6S7BLA2_9BURK</name>
<feature type="signal peptide" evidence="9">
    <location>
        <begin position="1"/>
        <end position="24"/>
    </location>
</feature>
<sequence length="491" mass="52655">MITLRALPPLAILSVMLMASCANTDGISPRSAMIDDHAVDLGHVIEAALTDANWPTDGWWSHWNDAQLDELVAKAVFNNPSLKIALARVDQADELARMAGASRYPNVSVSGDFTRTRFARYASPSPPGGNTVWSNAIGVNLGYELDLWGKHRSELEGALDNAQAASADARVVKLTLQTAVARTYVAFSRSFDERDVAEATLARQQNTVDIIERRVKAGLASPLEVVQARTPVSATRASIEEFNRQITLTRNALAVLIGEGPGAGASLVRPALRLDVPVALPATLPANLVARRPDIAAMRWRVETSAKVIDVARADFYPNIDLIATAGLVSAAFGGFFTLINNDALVHSFGAAISLPIFDGGLRKGRYGVAVASYDQAVETYNQTVLAAFRDVADQVTSLQSLGRQQIEIEATVESAQSAYDYAIKGYRAGIADYLSVLSTQTELLQAQERLTIVRAARLDSWAQLMMALGGGVEAGAAESAHKTTRATDVH</sequence>
<keyword evidence="7 9" id="KW-0564">Palmitate</keyword>
<keyword evidence="11" id="KW-1185">Reference proteome</keyword>
<evidence type="ECO:0000256" key="5">
    <source>
        <dbReference type="ARBA" id="ARBA00022729"/>
    </source>
</evidence>
<gene>
    <name evidence="10" type="primary">oprM_10</name>
    <name evidence="10" type="ORF">LMG28614_05710</name>
</gene>
<evidence type="ECO:0000256" key="3">
    <source>
        <dbReference type="ARBA" id="ARBA00022452"/>
    </source>
</evidence>
<reference evidence="10 11" key="1">
    <citation type="submission" date="2020-04" db="EMBL/GenBank/DDBJ databases">
        <authorList>
            <person name="De Canck E."/>
        </authorList>
    </citation>
    <scope>NUCLEOTIDE SEQUENCE [LARGE SCALE GENOMIC DNA]</scope>
    <source>
        <strain evidence="10 11">LMG 28614</strain>
    </source>
</reference>
<dbReference type="GO" id="GO:0005886">
    <property type="term" value="C:plasma membrane"/>
    <property type="evidence" value="ECO:0007669"/>
    <property type="project" value="UniProtKB-SubCell"/>
</dbReference>
<keyword evidence="3 9" id="KW-1134">Transmembrane beta strand</keyword>
<comment type="similarity">
    <text evidence="2 9">Belongs to the outer membrane factor (OMF) (TC 1.B.17) family.</text>
</comment>
<dbReference type="NCBIfam" id="TIGR01845">
    <property type="entry name" value="outer_NodT"/>
    <property type="match status" value="1"/>
</dbReference>
<evidence type="ECO:0000256" key="6">
    <source>
        <dbReference type="ARBA" id="ARBA00023136"/>
    </source>
</evidence>
<evidence type="ECO:0000313" key="10">
    <source>
        <dbReference type="EMBL" id="CAB3802961.1"/>
    </source>
</evidence>
<keyword evidence="5 9" id="KW-0732">Signal</keyword>
<evidence type="ECO:0000256" key="4">
    <source>
        <dbReference type="ARBA" id="ARBA00022692"/>
    </source>
</evidence>
<dbReference type="Proteomes" id="UP000494365">
    <property type="component" value="Unassembled WGS sequence"/>
</dbReference>
<dbReference type="RefSeq" id="WP_217469167.1">
    <property type="nucleotide sequence ID" value="NZ_CADIKK010000034.1"/>
</dbReference>
<dbReference type="PROSITE" id="PS51257">
    <property type="entry name" value="PROKAR_LIPOPROTEIN"/>
    <property type="match status" value="1"/>
</dbReference>
<evidence type="ECO:0000256" key="2">
    <source>
        <dbReference type="ARBA" id="ARBA00007613"/>
    </source>
</evidence>
<evidence type="ECO:0000256" key="9">
    <source>
        <dbReference type="RuleBase" id="RU362097"/>
    </source>
</evidence>
<proteinExistence type="inferred from homology"/>
<evidence type="ECO:0000313" key="11">
    <source>
        <dbReference type="Proteomes" id="UP000494365"/>
    </source>
</evidence>
<dbReference type="GO" id="GO:0015562">
    <property type="term" value="F:efflux transmembrane transporter activity"/>
    <property type="evidence" value="ECO:0007669"/>
    <property type="project" value="InterPro"/>
</dbReference>
<dbReference type="SUPFAM" id="SSF56954">
    <property type="entry name" value="Outer membrane efflux proteins (OEP)"/>
    <property type="match status" value="1"/>
</dbReference>
<comment type="subcellular location">
    <subcellularLocation>
        <location evidence="9">Cell membrane</location>
        <topology evidence="9">Lipid-anchor</topology>
    </subcellularLocation>
    <subcellularLocation>
        <location evidence="1">Membrane</location>
    </subcellularLocation>
</comment>
<keyword evidence="8 9" id="KW-0449">Lipoprotein</keyword>
<dbReference type="PANTHER" id="PTHR30203">
    <property type="entry name" value="OUTER MEMBRANE CATION EFFLUX PROTEIN"/>
    <property type="match status" value="1"/>
</dbReference>
<dbReference type="EMBL" id="CADIKK010000034">
    <property type="protein sequence ID" value="CAB3802961.1"/>
    <property type="molecule type" value="Genomic_DNA"/>
</dbReference>
<feature type="chain" id="PRO_5029037709" evidence="9">
    <location>
        <begin position="25"/>
        <end position="491"/>
    </location>
</feature>
<dbReference type="AlphaFoldDB" id="A0A6S7BLA2"/>
<dbReference type="InterPro" id="IPR010131">
    <property type="entry name" value="MdtP/NodT-like"/>
</dbReference>